<protein>
    <submittedName>
        <fullName evidence="1">Outer envelope pore protein 16-2, chloroplastic</fullName>
    </submittedName>
</protein>
<name>A0A6A1VLS3_9ROSI</name>
<accession>A0A6A1VLS3</accession>
<sequence length="96" mass="10251">MNSSGNLETQTRSLLDELRNIDKSGFLDLGHPLLNRIADSFVKAAGIGAIQAVTREAYFTAIEGAGLNSGGSPPDISAPKRHRFPHLKGSCKKCTL</sequence>
<evidence type="ECO:0000313" key="1">
    <source>
        <dbReference type="EMBL" id="KAB1213859.1"/>
    </source>
</evidence>
<dbReference type="Proteomes" id="UP000516437">
    <property type="component" value="Chromosome 5"/>
</dbReference>
<evidence type="ECO:0000313" key="2">
    <source>
        <dbReference type="Proteomes" id="UP000516437"/>
    </source>
</evidence>
<dbReference type="OrthoDB" id="1913857at2759"/>
<dbReference type="EMBL" id="RXIC02000023">
    <property type="protein sequence ID" value="KAB1213859.1"/>
    <property type="molecule type" value="Genomic_DNA"/>
</dbReference>
<organism evidence="1 2">
    <name type="scientific">Morella rubra</name>
    <name type="common">Chinese bayberry</name>
    <dbReference type="NCBI Taxonomy" id="262757"/>
    <lineage>
        <taxon>Eukaryota</taxon>
        <taxon>Viridiplantae</taxon>
        <taxon>Streptophyta</taxon>
        <taxon>Embryophyta</taxon>
        <taxon>Tracheophyta</taxon>
        <taxon>Spermatophyta</taxon>
        <taxon>Magnoliopsida</taxon>
        <taxon>eudicotyledons</taxon>
        <taxon>Gunneridae</taxon>
        <taxon>Pentapetalae</taxon>
        <taxon>rosids</taxon>
        <taxon>fabids</taxon>
        <taxon>Fagales</taxon>
        <taxon>Myricaceae</taxon>
        <taxon>Morella</taxon>
    </lineage>
</organism>
<comment type="caution">
    <text evidence="1">The sequence shown here is derived from an EMBL/GenBank/DDBJ whole genome shotgun (WGS) entry which is preliminary data.</text>
</comment>
<dbReference type="AlphaFoldDB" id="A0A6A1VLS3"/>
<reference evidence="1 2" key="1">
    <citation type="journal article" date="2019" name="Plant Biotechnol. J.">
        <title>The red bayberry genome and genetic basis of sex determination.</title>
        <authorList>
            <person name="Jia H.M."/>
            <person name="Jia H.J."/>
            <person name="Cai Q.L."/>
            <person name="Wang Y."/>
            <person name="Zhao H.B."/>
            <person name="Yang W.F."/>
            <person name="Wang G.Y."/>
            <person name="Li Y.H."/>
            <person name="Zhan D.L."/>
            <person name="Shen Y.T."/>
            <person name="Niu Q.F."/>
            <person name="Chang L."/>
            <person name="Qiu J."/>
            <person name="Zhao L."/>
            <person name="Xie H.B."/>
            <person name="Fu W.Y."/>
            <person name="Jin J."/>
            <person name="Li X.W."/>
            <person name="Jiao Y."/>
            <person name="Zhou C.C."/>
            <person name="Tu T."/>
            <person name="Chai C.Y."/>
            <person name="Gao J.L."/>
            <person name="Fan L.J."/>
            <person name="van de Weg E."/>
            <person name="Wang J.Y."/>
            <person name="Gao Z.S."/>
        </authorList>
    </citation>
    <scope>NUCLEOTIDE SEQUENCE [LARGE SCALE GENOMIC DNA]</scope>
    <source>
        <tissue evidence="1">Leaves</tissue>
    </source>
</reference>
<keyword evidence="2" id="KW-1185">Reference proteome</keyword>
<gene>
    <name evidence="1" type="ORF">CJ030_MR5G017122</name>
</gene>
<proteinExistence type="predicted"/>